<dbReference type="EMBL" id="JROC01000034">
    <property type="protein sequence ID" value="KGL66630.1"/>
    <property type="molecule type" value="Genomic_DNA"/>
</dbReference>
<dbReference type="SMART" id="SM00331">
    <property type="entry name" value="PP2C_SIG"/>
    <property type="match status" value="1"/>
</dbReference>
<dbReference type="InterPro" id="IPR036457">
    <property type="entry name" value="PPM-type-like_dom_sf"/>
</dbReference>
<evidence type="ECO:0000313" key="3">
    <source>
        <dbReference type="Proteomes" id="UP000030001"/>
    </source>
</evidence>
<dbReference type="PROSITE" id="PS51746">
    <property type="entry name" value="PPM_2"/>
    <property type="match status" value="1"/>
</dbReference>
<dbReference type="SUPFAM" id="SSF81606">
    <property type="entry name" value="PP2C-like"/>
    <property type="match status" value="1"/>
</dbReference>
<evidence type="ECO:0000313" key="2">
    <source>
        <dbReference type="EMBL" id="KGL66630.1"/>
    </source>
</evidence>
<dbReference type="SMART" id="SM00332">
    <property type="entry name" value="PP2Cc"/>
    <property type="match status" value="1"/>
</dbReference>
<dbReference type="AlphaFoldDB" id="A0A099YDI0"/>
<feature type="domain" description="PPM-type phosphatase" evidence="1">
    <location>
        <begin position="2"/>
        <end position="243"/>
    </location>
</feature>
<gene>
    <name evidence="2" type="ORF">LX03_07190</name>
</gene>
<evidence type="ECO:0000259" key="1">
    <source>
        <dbReference type="PROSITE" id="PS51746"/>
    </source>
</evidence>
<sequence length="247" mass="26918">METAYQSDIGQQRSENQDRVDSFATDAGMQLDLVADGIGGNRGGDVAAQTTVQTLGQRFLKSAPNDEAAAKQWLADQVQQINDQIIDESRKNENYQGMGTTLVAAIFFNDRQKIVIANIGDSRGYIMHQNVLTQVTIDHSLVNELVKNGDLTEQEAAMSPQNNIITRAIGISHDAQIDVNVFPFEPGDQLLMCSDGLSKTVDKQELTQVLQSDAPLKDKCSVLVEKANAAGGPDNITVLISQNDQER</sequence>
<dbReference type="Proteomes" id="UP000030001">
    <property type="component" value="Unassembled WGS sequence"/>
</dbReference>
<proteinExistence type="predicted"/>
<dbReference type="InterPro" id="IPR015655">
    <property type="entry name" value="PP2C"/>
</dbReference>
<comment type="caution">
    <text evidence="2">The sequence shown here is derived from an EMBL/GenBank/DDBJ whole genome shotgun (WGS) entry which is preliminary data.</text>
</comment>
<name>A0A099YDI0_LIMMU</name>
<organism evidence="2 3">
    <name type="scientific">Limosilactobacillus mucosae</name>
    <name type="common">Lactobacillus mucosae</name>
    <dbReference type="NCBI Taxonomy" id="97478"/>
    <lineage>
        <taxon>Bacteria</taxon>
        <taxon>Bacillati</taxon>
        <taxon>Bacillota</taxon>
        <taxon>Bacilli</taxon>
        <taxon>Lactobacillales</taxon>
        <taxon>Lactobacillaceae</taxon>
        <taxon>Limosilactobacillus</taxon>
    </lineage>
</organism>
<dbReference type="PANTHER" id="PTHR47992">
    <property type="entry name" value="PROTEIN PHOSPHATASE"/>
    <property type="match status" value="1"/>
</dbReference>
<dbReference type="CDD" id="cd00143">
    <property type="entry name" value="PP2Cc"/>
    <property type="match status" value="1"/>
</dbReference>
<dbReference type="NCBIfam" id="NF033484">
    <property type="entry name" value="Stp1_PP2C_phos"/>
    <property type="match status" value="1"/>
</dbReference>
<dbReference type="Pfam" id="PF13672">
    <property type="entry name" value="PP2C_2"/>
    <property type="match status" value="1"/>
</dbReference>
<dbReference type="InterPro" id="IPR001932">
    <property type="entry name" value="PPM-type_phosphatase-like_dom"/>
</dbReference>
<reference evidence="2 3" key="1">
    <citation type="submission" date="2014-09" db="EMBL/GenBank/DDBJ databases">
        <title>Lactobacillus mucosae CRL573 Genome Sequencing.</title>
        <authorList>
            <person name="Bleckwedel J."/>
            <person name="Teran L.C."/>
            <person name="Bonacina J."/>
            <person name="Saavedra L."/>
            <person name="Mozzi F.B."/>
            <person name="Raya R.R."/>
        </authorList>
    </citation>
    <scope>NUCLEOTIDE SEQUENCE [LARGE SCALE GENOMIC DNA]</scope>
    <source>
        <strain evidence="2 3">CRL573</strain>
    </source>
</reference>
<dbReference type="Gene3D" id="3.60.40.10">
    <property type="entry name" value="PPM-type phosphatase domain"/>
    <property type="match status" value="1"/>
</dbReference>
<protein>
    <submittedName>
        <fullName evidence="2">Protein phosphatase</fullName>
    </submittedName>
</protein>
<accession>A0A099YDI0</accession>
<dbReference type="GO" id="GO:0004722">
    <property type="term" value="F:protein serine/threonine phosphatase activity"/>
    <property type="evidence" value="ECO:0007669"/>
    <property type="project" value="InterPro"/>
</dbReference>
<dbReference type="RefSeq" id="WP_034540456.1">
    <property type="nucleotide sequence ID" value="NZ_CP184537.1"/>
</dbReference>